<sequence length="332" mass="37331">MNSANTKAFNELQRQILNYLADGQCHSGEYLGGLLGVSRTAIWKQIHQLAASGIPVECLAKQGYRLRTAFIPLDKEQILKRLPDTLREDICIYQFSEIDSTNRFLKDLPVQNNWHVCCAEKQNQGRGRFGRSWSSPFGENIYLSIRREVQDSLSRLSGLSLIVSIAAIHALQAAGIQNEIRIKWPNDLIWEEKKLGGILIEMVAESHSAASVIIGIGLNVNSDPKQTNLSENPWCSLLEICGQYFDRNDLIASLLKMLDERIEEFLHTGLSGFLKDWEELDYLKGKNITVQQFKGKIAGEACGIDQYGQLCLRDAQGQMHYLSSGDTSLQKL</sequence>
<feature type="domain" description="BPL/LPL catalytic" evidence="7">
    <location>
        <begin position="84"/>
        <end position="266"/>
    </location>
</feature>
<gene>
    <name evidence="6 9" type="primary">birA</name>
    <name evidence="8" type="ORF">Lbir_2593</name>
    <name evidence="9" type="ORF">NCTC12437_01071</name>
</gene>
<keyword evidence="10" id="KW-1185">Reference proteome</keyword>
<dbReference type="InterPro" id="IPR008988">
    <property type="entry name" value="Transcriptional_repressor_C"/>
</dbReference>
<evidence type="ECO:0000256" key="2">
    <source>
        <dbReference type="ARBA" id="ARBA00022741"/>
    </source>
</evidence>
<evidence type="ECO:0000259" key="7">
    <source>
        <dbReference type="PROSITE" id="PS51733"/>
    </source>
</evidence>
<dbReference type="Gene3D" id="2.30.30.100">
    <property type="match status" value="1"/>
</dbReference>
<keyword evidence="2 6" id="KW-0547">Nucleotide-binding</keyword>
<dbReference type="SUPFAM" id="SSF46785">
    <property type="entry name" value="Winged helix' DNA-binding domain"/>
    <property type="match status" value="1"/>
</dbReference>
<dbReference type="Pfam" id="PF02237">
    <property type="entry name" value="BPL_C"/>
    <property type="match status" value="1"/>
</dbReference>
<dbReference type="InterPro" id="IPR004408">
    <property type="entry name" value="Biotin_CoA_COase_ligase"/>
</dbReference>
<protein>
    <recommendedName>
        <fullName evidence="6">Bifunctional ligase/repressor BirA</fullName>
    </recommendedName>
    <alternativeName>
        <fullName evidence="6">Biotin operon repressor</fullName>
    </alternativeName>
    <alternativeName>
        <fullName evidence="6">Biotin--[acetyl-CoA-carboxylase] ligase</fullName>
        <ecNumber evidence="6">6.3.4.15</ecNumber>
    </alternativeName>
    <alternativeName>
        <fullName evidence="6">Biotin--protein ligase</fullName>
    </alternativeName>
    <alternativeName>
        <fullName evidence="6">Biotin-[acetyl-CoA carboxylase] synthetase</fullName>
    </alternativeName>
</protein>
<dbReference type="InterPro" id="IPR036390">
    <property type="entry name" value="WH_DNA-bd_sf"/>
</dbReference>
<name>A0A378I986_9GAMM</name>
<dbReference type="OrthoDB" id="9807064at2"/>
<evidence type="ECO:0000256" key="4">
    <source>
        <dbReference type="ARBA" id="ARBA00023267"/>
    </source>
</evidence>
<dbReference type="GO" id="GO:0003677">
    <property type="term" value="F:DNA binding"/>
    <property type="evidence" value="ECO:0007669"/>
    <property type="project" value="UniProtKB-UniRule"/>
</dbReference>
<dbReference type="GO" id="GO:0005524">
    <property type="term" value="F:ATP binding"/>
    <property type="evidence" value="ECO:0007669"/>
    <property type="project" value="UniProtKB-UniRule"/>
</dbReference>
<dbReference type="STRING" id="28083.Lbir_2593"/>
<dbReference type="HAMAP" id="MF_00978">
    <property type="entry name" value="Bifunct_BirA"/>
    <property type="match status" value="1"/>
</dbReference>
<dbReference type="Pfam" id="PF08279">
    <property type="entry name" value="HTH_11"/>
    <property type="match status" value="1"/>
</dbReference>
<dbReference type="NCBIfam" id="TIGR00121">
    <property type="entry name" value="birA_ligase"/>
    <property type="match status" value="1"/>
</dbReference>
<keyword evidence="6" id="KW-0804">Transcription</keyword>
<dbReference type="CDD" id="cd16442">
    <property type="entry name" value="BPL"/>
    <property type="match status" value="1"/>
</dbReference>
<keyword evidence="3 6" id="KW-0067">ATP-binding</keyword>
<accession>A0A378I986</accession>
<keyword evidence="6" id="KW-0678">Repressor</keyword>
<feature type="binding site" evidence="6">
    <location>
        <position position="122"/>
    </location>
    <ligand>
        <name>biotin</name>
        <dbReference type="ChEBI" id="CHEBI:57586"/>
    </ligand>
</feature>
<dbReference type="SUPFAM" id="SSF55681">
    <property type="entry name" value="Class II aaRS and biotin synthetases"/>
    <property type="match status" value="1"/>
</dbReference>
<comment type="similarity">
    <text evidence="6">Belongs to the biotin--protein ligase family.</text>
</comment>
<dbReference type="Proteomes" id="UP000054735">
    <property type="component" value="Unassembled WGS sequence"/>
</dbReference>
<dbReference type="InterPro" id="IPR045864">
    <property type="entry name" value="aa-tRNA-synth_II/BPL/LPL"/>
</dbReference>
<feature type="DNA-binding region" description="H-T-H motif" evidence="6">
    <location>
        <begin position="28"/>
        <end position="47"/>
    </location>
</feature>
<evidence type="ECO:0000256" key="3">
    <source>
        <dbReference type="ARBA" id="ARBA00022840"/>
    </source>
</evidence>
<dbReference type="AlphaFoldDB" id="A0A378I986"/>
<organism evidence="9 11">
    <name type="scientific">Legionella birminghamensis</name>
    <dbReference type="NCBI Taxonomy" id="28083"/>
    <lineage>
        <taxon>Bacteria</taxon>
        <taxon>Pseudomonadati</taxon>
        <taxon>Pseudomonadota</taxon>
        <taxon>Gammaproteobacteria</taxon>
        <taxon>Legionellales</taxon>
        <taxon>Legionellaceae</taxon>
        <taxon>Legionella</taxon>
    </lineage>
</organism>
<feature type="binding site" evidence="6">
    <location>
        <position position="194"/>
    </location>
    <ligand>
        <name>biotin</name>
        <dbReference type="ChEBI" id="CHEBI:57586"/>
    </ligand>
</feature>
<dbReference type="Pfam" id="PF03099">
    <property type="entry name" value="BPL_LplA_LipB"/>
    <property type="match status" value="1"/>
</dbReference>
<dbReference type="Gene3D" id="3.30.930.10">
    <property type="entry name" value="Bira Bifunctional Protein, Domain 2"/>
    <property type="match status" value="1"/>
</dbReference>
<keyword evidence="1 6" id="KW-0436">Ligase</keyword>
<evidence type="ECO:0000313" key="9">
    <source>
        <dbReference type="EMBL" id="STX31300.1"/>
    </source>
</evidence>
<comment type="function">
    <text evidence="6">Acts both as a biotin--[acetyl-CoA-carboxylase] ligase and a biotin-operon repressor. In the presence of ATP, BirA activates biotin to form the BirA-biotinyl-5'-adenylate (BirA-bio-5'-AMP or holoBirA) complex. HoloBirA can either transfer the biotinyl moiety to the biotin carboxyl carrier protein (BCCP) subunit of acetyl-CoA carboxylase, or bind to the biotin operator site and inhibit transcription of the operon.</text>
</comment>
<dbReference type="EMBL" id="UGNW01000001">
    <property type="protein sequence ID" value="STX31300.1"/>
    <property type="molecule type" value="Genomic_DNA"/>
</dbReference>
<feature type="binding site" evidence="6">
    <location>
        <begin position="126"/>
        <end position="128"/>
    </location>
    <ligand>
        <name>biotin</name>
        <dbReference type="ChEBI" id="CHEBI:57586"/>
    </ligand>
</feature>
<dbReference type="PANTHER" id="PTHR12835:SF5">
    <property type="entry name" value="BIOTIN--PROTEIN LIGASE"/>
    <property type="match status" value="1"/>
</dbReference>
<feature type="binding site" evidence="6">
    <location>
        <begin position="100"/>
        <end position="102"/>
    </location>
    <ligand>
        <name>biotin</name>
        <dbReference type="ChEBI" id="CHEBI:57586"/>
    </ligand>
</feature>
<proteinExistence type="inferred from homology"/>
<dbReference type="PANTHER" id="PTHR12835">
    <property type="entry name" value="BIOTIN PROTEIN LIGASE"/>
    <property type="match status" value="1"/>
</dbReference>
<dbReference type="InterPro" id="IPR036388">
    <property type="entry name" value="WH-like_DNA-bd_sf"/>
</dbReference>
<dbReference type="EMBL" id="LNXT01000048">
    <property type="protein sequence ID" value="KTC67991.1"/>
    <property type="molecule type" value="Genomic_DNA"/>
</dbReference>
<reference evidence="8 10" key="1">
    <citation type="submission" date="2015-11" db="EMBL/GenBank/DDBJ databases">
        <title>Genomic analysis of 38 Legionella species identifies large and diverse effector repertoires.</title>
        <authorList>
            <person name="Burstein D."/>
            <person name="Amaro F."/>
            <person name="Zusman T."/>
            <person name="Lifshitz Z."/>
            <person name="Cohen O."/>
            <person name="Gilbert J.A."/>
            <person name="Pupko T."/>
            <person name="Shuman H.A."/>
            <person name="Segal G."/>
        </authorList>
    </citation>
    <scope>NUCLEOTIDE SEQUENCE [LARGE SCALE GENOMIC DNA]</scope>
    <source>
        <strain evidence="8 10">CDC#1407-AL-14</strain>
    </source>
</reference>
<dbReference type="GO" id="GO:0006355">
    <property type="term" value="P:regulation of DNA-templated transcription"/>
    <property type="evidence" value="ECO:0007669"/>
    <property type="project" value="UniProtKB-UniRule"/>
</dbReference>
<dbReference type="SUPFAM" id="SSF50037">
    <property type="entry name" value="C-terminal domain of transcriptional repressors"/>
    <property type="match status" value="1"/>
</dbReference>
<comment type="catalytic activity">
    <reaction evidence="5 6">
        <text>biotin + L-lysyl-[protein] + ATP = N(6)-biotinyl-L-lysyl-[protein] + AMP + diphosphate + H(+)</text>
        <dbReference type="Rhea" id="RHEA:11756"/>
        <dbReference type="Rhea" id="RHEA-COMP:9752"/>
        <dbReference type="Rhea" id="RHEA-COMP:10505"/>
        <dbReference type="ChEBI" id="CHEBI:15378"/>
        <dbReference type="ChEBI" id="CHEBI:29969"/>
        <dbReference type="ChEBI" id="CHEBI:30616"/>
        <dbReference type="ChEBI" id="CHEBI:33019"/>
        <dbReference type="ChEBI" id="CHEBI:57586"/>
        <dbReference type="ChEBI" id="CHEBI:83144"/>
        <dbReference type="ChEBI" id="CHEBI:456215"/>
        <dbReference type="EC" id="6.3.4.15"/>
    </reaction>
</comment>
<evidence type="ECO:0000313" key="11">
    <source>
        <dbReference type="Proteomes" id="UP000255066"/>
    </source>
</evidence>
<dbReference type="GO" id="GO:0005737">
    <property type="term" value="C:cytoplasm"/>
    <property type="evidence" value="ECO:0007669"/>
    <property type="project" value="TreeGrafter"/>
</dbReference>
<evidence type="ECO:0000256" key="6">
    <source>
        <dbReference type="HAMAP-Rule" id="MF_00978"/>
    </source>
</evidence>
<evidence type="ECO:0000256" key="5">
    <source>
        <dbReference type="ARBA" id="ARBA00047846"/>
    </source>
</evidence>
<dbReference type="Gene3D" id="1.10.10.10">
    <property type="entry name" value="Winged helix-like DNA-binding domain superfamily/Winged helix DNA-binding domain"/>
    <property type="match status" value="1"/>
</dbReference>
<reference evidence="9 11" key="2">
    <citation type="submission" date="2018-06" db="EMBL/GenBank/DDBJ databases">
        <authorList>
            <consortium name="Pathogen Informatics"/>
            <person name="Doyle S."/>
        </authorList>
    </citation>
    <scope>NUCLEOTIDE SEQUENCE [LARGE SCALE GENOMIC DNA]</scope>
    <source>
        <strain evidence="9 11">NCTC12437</strain>
    </source>
</reference>
<dbReference type="InterPro" id="IPR003142">
    <property type="entry name" value="BPL_C"/>
</dbReference>
<evidence type="ECO:0000313" key="10">
    <source>
        <dbReference type="Proteomes" id="UP000054735"/>
    </source>
</evidence>
<dbReference type="InterPro" id="IPR030855">
    <property type="entry name" value="Bifunct_BirA"/>
</dbReference>
<dbReference type="InterPro" id="IPR004143">
    <property type="entry name" value="BPL_LPL_catalytic"/>
</dbReference>
<evidence type="ECO:0000256" key="1">
    <source>
        <dbReference type="ARBA" id="ARBA00022598"/>
    </source>
</evidence>
<dbReference type="EC" id="6.3.4.15" evidence="6"/>
<evidence type="ECO:0000313" key="8">
    <source>
        <dbReference type="EMBL" id="KTC67991.1"/>
    </source>
</evidence>
<dbReference type="PROSITE" id="PS51733">
    <property type="entry name" value="BPL_LPL_CATALYTIC"/>
    <property type="match status" value="1"/>
</dbReference>
<keyword evidence="4 6" id="KW-0092">Biotin</keyword>
<dbReference type="RefSeq" id="WP_058524588.1">
    <property type="nucleotide sequence ID" value="NZ_CAAAHV010000027.1"/>
</dbReference>
<dbReference type="GO" id="GO:0004077">
    <property type="term" value="F:biotin--[biotin carboxyl-carrier protein] ligase activity"/>
    <property type="evidence" value="ECO:0007669"/>
    <property type="project" value="UniProtKB-UniRule"/>
</dbReference>
<keyword evidence="6" id="KW-0238">DNA-binding</keyword>
<dbReference type="InterPro" id="IPR013196">
    <property type="entry name" value="HTH_11"/>
</dbReference>
<dbReference type="Proteomes" id="UP000255066">
    <property type="component" value="Unassembled WGS sequence"/>
</dbReference>
<keyword evidence="6" id="KW-0805">Transcription regulation</keyword>